<feature type="compositionally biased region" description="Basic and acidic residues" evidence="12">
    <location>
        <begin position="441"/>
        <end position="455"/>
    </location>
</feature>
<dbReference type="PIRSF" id="PIRSF036573">
    <property type="entry name" value="REV1"/>
    <property type="match status" value="1"/>
</dbReference>
<dbReference type="Proteomes" id="UP000694864">
    <property type="component" value="Chromosome 18"/>
</dbReference>
<dbReference type="Gene3D" id="3.30.70.270">
    <property type="match status" value="1"/>
</dbReference>
<comment type="similarity">
    <text evidence="2">Belongs to the DNA polymerase type-Y family.</text>
</comment>
<evidence type="ECO:0000256" key="8">
    <source>
        <dbReference type="ARBA" id="ARBA00022842"/>
    </source>
</evidence>
<dbReference type="PROSITE" id="PS50173">
    <property type="entry name" value="UMUC"/>
    <property type="match status" value="2"/>
</dbReference>
<evidence type="ECO:0000313" key="15">
    <source>
        <dbReference type="RefSeq" id="XP_019095574.1"/>
    </source>
</evidence>
<dbReference type="InterPro" id="IPR017961">
    <property type="entry name" value="DNA_pol_Y-fam_little_finger"/>
</dbReference>
<accession>A0ABM1R986</accession>
<dbReference type="CDD" id="cd01701">
    <property type="entry name" value="PolY_Rev1"/>
    <property type="match status" value="1"/>
</dbReference>
<dbReference type="InterPro" id="IPR043502">
    <property type="entry name" value="DNA/RNA_pol_sf"/>
</dbReference>
<dbReference type="InterPro" id="IPR001126">
    <property type="entry name" value="UmuC"/>
</dbReference>
<evidence type="ECO:0000256" key="3">
    <source>
        <dbReference type="ARBA" id="ARBA00022634"/>
    </source>
</evidence>
<protein>
    <submittedName>
        <fullName evidence="15">DNA repair protein REV1-like</fullName>
    </submittedName>
</protein>
<evidence type="ECO:0000256" key="4">
    <source>
        <dbReference type="ARBA" id="ARBA00022679"/>
    </source>
</evidence>
<sequence>MFVRHAKDLCPQLVIVPYNFEAYEEVADQFYDILHRHCRKVQLFDSVIYFQDCFFVSVVIKNRLELHDKPVAVCHSDNPKGTAEISSANYPARAYGVKAGMFVRHAKDLCPQLVIVPYNFEAYEEVADQFYDILHRHCRKVQALSCDEAFLDVSDLSDVEPEFLASTIRNEILETTGCSASAGIGGTMLMARLATRVAKPSGQLYISAEKVEDFLDQLPVGTLPGVGSVLKEKLVKQNIQTCGQLRLISKDSLQKDFGVKTGEMLWSYSRGLDLRSVTAVQESKSIGAEVNWGVRFRDQQDVQHFLQCLCKEVSLRLQGCEMIGRTFTLKIKKRKKDAEEPTKYMGYGDCDNMTRSITVPAATDDVEVLQRISKNLFGSFCLDVKEVRGVGLQVSKLDSAYLSNKGSRTLKSWLSSAPASVHIEQDDHVFSAAVRENSDYTRHANDGVSRLRESESAESSIQSGDTNSSLPPMCHLDMEVLENLPPELLSELDGTYGGKLYELIEKKRGKRKINSSSPHIFLDGTAAGIKELKSISVKTHGLSTSGEKEYKEPFVPHSSIARTSNQGTIEMTDLMPSSLSQVDASVLQELPEELRADVLGAYATHRRQQSSSDVPMETCKKQDEEPIDIKGIENEIGFSCRSLWFGDPPLWTEKFRVSGNCTLEFFSEIYYKVAQSRPMLSPVLQQAISEIGIFHDASANDFDEAIYDVCELLKQYIKLKVEGDIEEIYLCFRLLKRLAARSQLFLQAYEIMSPFIQASISEHYGGSLSIS</sequence>
<keyword evidence="11" id="KW-0539">Nucleus</keyword>
<dbReference type="InterPro" id="IPR053848">
    <property type="entry name" value="IMS_HHH_1"/>
</dbReference>
<evidence type="ECO:0000256" key="5">
    <source>
        <dbReference type="ARBA" id="ARBA00022695"/>
    </source>
</evidence>
<feature type="domain" description="UmuC" evidence="13">
    <location>
        <begin position="1"/>
        <end position="44"/>
    </location>
</feature>
<organism evidence="14 15">
    <name type="scientific">Camelina sativa</name>
    <name type="common">False flax</name>
    <name type="synonym">Myagrum sativum</name>
    <dbReference type="NCBI Taxonomy" id="90675"/>
    <lineage>
        <taxon>Eukaryota</taxon>
        <taxon>Viridiplantae</taxon>
        <taxon>Streptophyta</taxon>
        <taxon>Embryophyta</taxon>
        <taxon>Tracheophyta</taxon>
        <taxon>Spermatophyta</taxon>
        <taxon>Magnoliopsida</taxon>
        <taxon>eudicotyledons</taxon>
        <taxon>Gunneridae</taxon>
        <taxon>Pentapetalae</taxon>
        <taxon>rosids</taxon>
        <taxon>malvids</taxon>
        <taxon>Brassicales</taxon>
        <taxon>Brassicaceae</taxon>
        <taxon>Camelineae</taxon>
        <taxon>Camelina</taxon>
    </lineage>
</organism>
<evidence type="ECO:0000256" key="1">
    <source>
        <dbReference type="ARBA" id="ARBA00004123"/>
    </source>
</evidence>
<name>A0ABM1R986_CAMSA</name>
<comment type="subcellular location">
    <subcellularLocation>
        <location evidence="1">Nucleus</location>
    </subcellularLocation>
</comment>
<reference evidence="15" key="2">
    <citation type="submission" date="2025-08" db="UniProtKB">
        <authorList>
            <consortium name="RefSeq"/>
        </authorList>
    </citation>
    <scope>IDENTIFICATION</scope>
    <source>
        <tissue evidence="15">Leaf</tissue>
    </source>
</reference>
<dbReference type="Pfam" id="PF00817">
    <property type="entry name" value="IMS"/>
    <property type="match status" value="2"/>
</dbReference>
<feature type="compositionally biased region" description="Polar residues" evidence="12">
    <location>
        <begin position="461"/>
        <end position="470"/>
    </location>
</feature>
<evidence type="ECO:0000256" key="7">
    <source>
        <dbReference type="ARBA" id="ARBA00022763"/>
    </source>
</evidence>
<dbReference type="RefSeq" id="XP_019095574.1">
    <property type="nucleotide sequence ID" value="XM_019240029.1"/>
</dbReference>
<dbReference type="PANTHER" id="PTHR45990">
    <property type="entry name" value="DNA REPAIR PROTEIN REV1"/>
    <property type="match status" value="1"/>
</dbReference>
<keyword evidence="6" id="KW-0479">Metal-binding</keyword>
<evidence type="ECO:0000313" key="14">
    <source>
        <dbReference type="Proteomes" id="UP000694864"/>
    </source>
</evidence>
<keyword evidence="9" id="KW-0238">DNA-binding</keyword>
<dbReference type="InterPro" id="IPR043128">
    <property type="entry name" value="Rev_trsase/Diguanyl_cyclase"/>
</dbReference>
<evidence type="ECO:0000256" key="9">
    <source>
        <dbReference type="ARBA" id="ARBA00023125"/>
    </source>
</evidence>
<keyword evidence="14" id="KW-1185">Reference proteome</keyword>
<dbReference type="Pfam" id="PF21999">
    <property type="entry name" value="IMS_HHH_1"/>
    <property type="match status" value="1"/>
</dbReference>
<evidence type="ECO:0000256" key="11">
    <source>
        <dbReference type="ARBA" id="ARBA00023242"/>
    </source>
</evidence>
<dbReference type="Pfam" id="PF11799">
    <property type="entry name" value="IMS_C"/>
    <property type="match status" value="1"/>
</dbReference>
<gene>
    <name evidence="15" type="primary">LOC104763119</name>
</gene>
<evidence type="ECO:0000256" key="12">
    <source>
        <dbReference type="SAM" id="MobiDB-lite"/>
    </source>
</evidence>
<evidence type="ECO:0000259" key="13">
    <source>
        <dbReference type="PROSITE" id="PS50173"/>
    </source>
</evidence>
<reference evidence="14" key="1">
    <citation type="journal article" date="2014" name="Nat. Commun.">
        <title>The emerging biofuel crop Camelina sativa retains a highly undifferentiated hexaploid genome structure.</title>
        <authorList>
            <person name="Kagale S."/>
            <person name="Koh C."/>
            <person name="Nixon J."/>
            <person name="Bollina V."/>
            <person name="Clarke W.E."/>
            <person name="Tuteja R."/>
            <person name="Spillane C."/>
            <person name="Robinson S.J."/>
            <person name="Links M.G."/>
            <person name="Clarke C."/>
            <person name="Higgins E.E."/>
            <person name="Huebert T."/>
            <person name="Sharpe A.G."/>
            <person name="Parkin I.A."/>
        </authorList>
    </citation>
    <scope>NUCLEOTIDE SEQUENCE [LARGE SCALE GENOMIC DNA]</scope>
    <source>
        <strain evidence="14">cv. DH55</strain>
    </source>
</reference>
<dbReference type="Gene3D" id="1.10.150.20">
    <property type="entry name" value="5' to 3' exonuclease, C-terminal subdomain"/>
    <property type="match status" value="1"/>
</dbReference>
<dbReference type="Gene3D" id="3.30.1490.100">
    <property type="entry name" value="DNA polymerase, Y-family, little finger domain"/>
    <property type="match status" value="1"/>
</dbReference>
<dbReference type="PANTHER" id="PTHR45990:SF1">
    <property type="entry name" value="DNA REPAIR PROTEIN REV1"/>
    <property type="match status" value="1"/>
</dbReference>
<keyword evidence="7" id="KW-0227">DNA damage</keyword>
<dbReference type="SUPFAM" id="SSF100879">
    <property type="entry name" value="Lesion bypass DNA polymerase (Y-family), little finger domain"/>
    <property type="match status" value="1"/>
</dbReference>
<keyword evidence="10" id="KW-0234">DNA repair</keyword>
<keyword evidence="8" id="KW-0460">Magnesium</keyword>
<keyword evidence="4" id="KW-0808">Transferase</keyword>
<feature type="region of interest" description="Disordered" evidence="12">
    <location>
        <begin position="441"/>
        <end position="470"/>
    </location>
</feature>
<dbReference type="GeneID" id="104763119"/>
<feature type="domain" description="UmuC" evidence="13">
    <location>
        <begin position="52"/>
        <end position="227"/>
    </location>
</feature>
<dbReference type="Gene3D" id="3.40.1170.60">
    <property type="match status" value="1"/>
</dbReference>
<keyword evidence="5" id="KW-0548">Nucleotidyltransferase</keyword>
<dbReference type="InterPro" id="IPR012112">
    <property type="entry name" value="REV1"/>
</dbReference>
<evidence type="ECO:0000256" key="6">
    <source>
        <dbReference type="ARBA" id="ARBA00022723"/>
    </source>
</evidence>
<dbReference type="SUPFAM" id="SSF56672">
    <property type="entry name" value="DNA/RNA polymerases"/>
    <property type="match status" value="2"/>
</dbReference>
<keyword evidence="3" id="KW-0237">DNA synthesis</keyword>
<evidence type="ECO:0000256" key="2">
    <source>
        <dbReference type="ARBA" id="ARBA00010945"/>
    </source>
</evidence>
<dbReference type="InterPro" id="IPR036775">
    <property type="entry name" value="DNA_pol_Y-fam_lit_finger_sf"/>
</dbReference>
<proteinExistence type="inferred from homology"/>
<evidence type="ECO:0000256" key="10">
    <source>
        <dbReference type="ARBA" id="ARBA00023204"/>
    </source>
</evidence>